<gene>
    <name evidence="2" type="ORF">RclHR1_00650005</name>
</gene>
<evidence type="ECO:0000313" key="2">
    <source>
        <dbReference type="EMBL" id="GBC05886.1"/>
    </source>
</evidence>
<protein>
    <submittedName>
        <fullName evidence="2">Uncharacterized protein</fullName>
    </submittedName>
</protein>
<sequence length="101" mass="11410">MSEDSKYYSVDKNYGVKKTAYSLEMFGFIMALSHHLLRHSWTYIQASNGDRGLSDDSENSDTDKEPQITISCSSTAANQFKLVVTPQAPEEEMDISFTEED</sequence>
<keyword evidence="1" id="KW-1133">Transmembrane helix</keyword>
<dbReference type="EMBL" id="BEXD01004037">
    <property type="protein sequence ID" value="GBC05886.1"/>
    <property type="molecule type" value="Genomic_DNA"/>
</dbReference>
<evidence type="ECO:0000313" key="3">
    <source>
        <dbReference type="Proteomes" id="UP000247702"/>
    </source>
</evidence>
<organism evidence="2 3">
    <name type="scientific">Rhizophagus clarus</name>
    <dbReference type="NCBI Taxonomy" id="94130"/>
    <lineage>
        <taxon>Eukaryota</taxon>
        <taxon>Fungi</taxon>
        <taxon>Fungi incertae sedis</taxon>
        <taxon>Mucoromycota</taxon>
        <taxon>Glomeromycotina</taxon>
        <taxon>Glomeromycetes</taxon>
        <taxon>Glomerales</taxon>
        <taxon>Glomeraceae</taxon>
        <taxon>Rhizophagus</taxon>
    </lineage>
</organism>
<dbReference type="Proteomes" id="UP000247702">
    <property type="component" value="Unassembled WGS sequence"/>
</dbReference>
<dbReference type="AlphaFoldDB" id="A0A2Z6RSE0"/>
<keyword evidence="1" id="KW-0472">Membrane</keyword>
<keyword evidence="1" id="KW-0812">Transmembrane</keyword>
<keyword evidence="3" id="KW-1185">Reference proteome</keyword>
<reference evidence="2 3" key="1">
    <citation type="submission" date="2017-11" db="EMBL/GenBank/DDBJ databases">
        <title>The genome of Rhizophagus clarus HR1 reveals common genetic basis of auxotrophy among arbuscular mycorrhizal fungi.</title>
        <authorList>
            <person name="Kobayashi Y."/>
        </authorList>
    </citation>
    <scope>NUCLEOTIDE SEQUENCE [LARGE SCALE GENOMIC DNA]</scope>
    <source>
        <strain evidence="2 3">HR1</strain>
    </source>
</reference>
<accession>A0A2Z6RSE0</accession>
<comment type="caution">
    <text evidence="2">The sequence shown here is derived from an EMBL/GenBank/DDBJ whole genome shotgun (WGS) entry which is preliminary data.</text>
</comment>
<name>A0A2Z6RSE0_9GLOM</name>
<proteinExistence type="predicted"/>
<evidence type="ECO:0000256" key="1">
    <source>
        <dbReference type="SAM" id="Phobius"/>
    </source>
</evidence>
<feature type="transmembrane region" description="Helical" evidence="1">
    <location>
        <begin position="20"/>
        <end position="37"/>
    </location>
</feature>